<comment type="caution">
    <text evidence="1">The sequence shown here is derived from an EMBL/GenBank/DDBJ whole genome shotgun (WGS) entry which is preliminary data.</text>
</comment>
<keyword evidence="2" id="KW-1185">Reference proteome</keyword>
<organism evidence="1 2">
    <name type="scientific">Ruthenibacterium lactatiformans</name>
    <dbReference type="NCBI Taxonomy" id="1550024"/>
    <lineage>
        <taxon>Bacteria</taxon>
        <taxon>Bacillati</taxon>
        <taxon>Bacillota</taxon>
        <taxon>Clostridia</taxon>
        <taxon>Eubacteriales</taxon>
        <taxon>Oscillospiraceae</taxon>
        <taxon>Ruthenibacterium</taxon>
    </lineage>
</organism>
<dbReference type="RefSeq" id="WP_050006509.1">
    <property type="nucleotide sequence ID" value="NZ_DAWBJP010000120.1"/>
</dbReference>
<name>A0A0D8IVI2_9FIRM</name>
<evidence type="ECO:0000313" key="1">
    <source>
        <dbReference type="EMBL" id="KJF38499.1"/>
    </source>
</evidence>
<reference evidence="1" key="1">
    <citation type="submission" date="2015-02" db="EMBL/GenBank/DDBJ databases">
        <title>A novel member of the family Ruminococcaceae isolated from human feces.</title>
        <authorList>
            <person name="Shkoporov A.N."/>
            <person name="Chaplin A.V."/>
            <person name="Motuzova O.V."/>
            <person name="Kafarskaia L.I."/>
            <person name="Khokhlova E.V."/>
            <person name="Efimov B.A."/>
        </authorList>
    </citation>
    <scope>NUCLEOTIDE SEQUENCE [LARGE SCALE GENOMIC DNA]</scope>
    <source>
        <strain evidence="1">585-1</strain>
    </source>
</reference>
<proteinExistence type="predicted"/>
<dbReference type="Proteomes" id="UP000032483">
    <property type="component" value="Unassembled WGS sequence"/>
</dbReference>
<sequence length="149" mass="17003">MGYQESLIYIQPQEQVGQIVKEYFMARQQDPSGRFLADIPAAVRLQAPLKGCPAGSVLLWAAGERSNNMLQAAMPDDWRLPGFCTVRTIPVEDIQHLLDHAVRDGIENELLAYNRSFKYMPLDLYFVEYVSMRERRKTNREKGGGGPER</sequence>
<protein>
    <submittedName>
        <fullName evidence="1">Uncharacterized protein</fullName>
    </submittedName>
</protein>
<dbReference type="EMBL" id="JXXK01000040">
    <property type="protein sequence ID" value="KJF38499.1"/>
    <property type="molecule type" value="Genomic_DNA"/>
</dbReference>
<gene>
    <name evidence="1" type="ORF">TQ39_17725</name>
</gene>
<dbReference type="AlphaFoldDB" id="A0A0D8IVI2"/>
<dbReference type="GeneID" id="42858379"/>
<accession>A0A0D8IVI2</accession>
<evidence type="ECO:0000313" key="2">
    <source>
        <dbReference type="Proteomes" id="UP000032483"/>
    </source>
</evidence>